<keyword evidence="3" id="KW-0807">Transducer</keyword>
<accession>A0A1Z3N797</accession>
<dbReference type="GO" id="GO:0005886">
    <property type="term" value="C:plasma membrane"/>
    <property type="evidence" value="ECO:0007669"/>
    <property type="project" value="TreeGrafter"/>
</dbReference>
<dbReference type="RefSeq" id="WP_088564844.1">
    <property type="nucleotide sequence ID" value="NZ_CP020946.1"/>
</dbReference>
<feature type="domain" description="Methyl-accepting transducer" evidence="5">
    <location>
        <begin position="355"/>
        <end position="584"/>
    </location>
</feature>
<comment type="similarity">
    <text evidence="2">Belongs to the methyl-accepting chemotaxis (MCP) protein family.</text>
</comment>
<dbReference type="SUPFAM" id="SSF58104">
    <property type="entry name" value="Methyl-accepting chemotaxis protein (MCP) signaling domain"/>
    <property type="match status" value="1"/>
</dbReference>
<evidence type="ECO:0000313" key="8">
    <source>
        <dbReference type="Proteomes" id="UP000197003"/>
    </source>
</evidence>
<dbReference type="GO" id="GO:0007165">
    <property type="term" value="P:signal transduction"/>
    <property type="evidence" value="ECO:0007669"/>
    <property type="project" value="UniProtKB-KW"/>
</dbReference>
<proteinExistence type="inferred from homology"/>
<dbReference type="Pfam" id="PF22673">
    <property type="entry name" value="MCP-like_PDC_1"/>
    <property type="match status" value="1"/>
</dbReference>
<evidence type="ECO:0000256" key="2">
    <source>
        <dbReference type="ARBA" id="ARBA00029447"/>
    </source>
</evidence>
<dbReference type="Proteomes" id="UP000197003">
    <property type="component" value="Chromosome"/>
</dbReference>
<evidence type="ECO:0000259" key="6">
    <source>
        <dbReference type="PROSITE" id="PS50192"/>
    </source>
</evidence>
<keyword evidence="4" id="KW-0472">Membrane</keyword>
<organism evidence="7 8">
    <name type="scientific">Bdellovibrio bacteriovorus</name>
    <dbReference type="NCBI Taxonomy" id="959"/>
    <lineage>
        <taxon>Bacteria</taxon>
        <taxon>Pseudomonadati</taxon>
        <taxon>Bdellovibrionota</taxon>
        <taxon>Bdellovibrionia</taxon>
        <taxon>Bdellovibrionales</taxon>
        <taxon>Pseudobdellovibrionaceae</taxon>
        <taxon>Bdellovibrio</taxon>
    </lineage>
</organism>
<dbReference type="InterPro" id="IPR051310">
    <property type="entry name" value="MCP_chemotaxis"/>
</dbReference>
<evidence type="ECO:0000259" key="5">
    <source>
        <dbReference type="PROSITE" id="PS50111"/>
    </source>
</evidence>
<keyword evidence="1" id="KW-0488">Methylation</keyword>
<evidence type="ECO:0000256" key="4">
    <source>
        <dbReference type="SAM" id="Phobius"/>
    </source>
</evidence>
<dbReference type="InterPro" id="IPR000727">
    <property type="entry name" value="T_SNARE_dom"/>
</dbReference>
<dbReference type="Pfam" id="PF00015">
    <property type="entry name" value="MCPsignal"/>
    <property type="match status" value="1"/>
</dbReference>
<evidence type="ECO:0000256" key="1">
    <source>
        <dbReference type="ARBA" id="ARBA00022481"/>
    </source>
</evidence>
<keyword evidence="4" id="KW-0812">Transmembrane</keyword>
<dbReference type="OrthoDB" id="5287663at2"/>
<dbReference type="Gene3D" id="1.10.287.950">
    <property type="entry name" value="Methyl-accepting chemotaxis protein"/>
    <property type="match status" value="1"/>
</dbReference>
<dbReference type="GO" id="GO:0006935">
    <property type="term" value="P:chemotaxis"/>
    <property type="evidence" value="ECO:0007669"/>
    <property type="project" value="TreeGrafter"/>
</dbReference>
<dbReference type="PROSITE" id="PS50192">
    <property type="entry name" value="T_SNARE"/>
    <property type="match status" value="1"/>
</dbReference>
<feature type="transmembrane region" description="Helical" evidence="4">
    <location>
        <begin position="316"/>
        <end position="337"/>
    </location>
</feature>
<dbReference type="EMBL" id="CP020946">
    <property type="protein sequence ID" value="ASD63291.1"/>
    <property type="molecule type" value="Genomic_DNA"/>
</dbReference>
<keyword evidence="4" id="KW-1133">Transmembrane helix</keyword>
<dbReference type="SMART" id="SM00283">
    <property type="entry name" value="MA"/>
    <property type="match status" value="1"/>
</dbReference>
<dbReference type="CDD" id="cd11386">
    <property type="entry name" value="MCP_signal"/>
    <property type="match status" value="1"/>
</dbReference>
<dbReference type="PANTHER" id="PTHR43531:SF14">
    <property type="entry name" value="METHYL-ACCEPTING CHEMOTAXIS PROTEIN I-RELATED"/>
    <property type="match status" value="1"/>
</dbReference>
<evidence type="ECO:0000313" key="7">
    <source>
        <dbReference type="EMBL" id="ASD63291.1"/>
    </source>
</evidence>
<dbReference type="PROSITE" id="PS50111">
    <property type="entry name" value="CHEMOTAXIS_TRANSDUC_2"/>
    <property type="match status" value="1"/>
</dbReference>
<name>A0A1Z3N797_BDEBC</name>
<sequence length="604" mass="65259">MKKEFSLQTKIALPILTITFIALGLLTYFSASRSFKTAQADAEFKVTKSAEAFANAFKADLDTSLMVAQQVEAYLGTMRKQHSKQRAEVNAVLKTMLEQAPSVFGLWATFEPNAFDGQDAHYLGQPGYEKIGGFGPYWNRSGENGSLTWENDINYNGEFYLAPKNAGHRILTEPYYDEVNGQNLLMSSAAAPLYDGEKLLGVVGVDLLLSQLDKQISAVKPYETSVGFLISDRFNYVTNPEPSQVGKAVTLPFAEAEFKQALREGRLLLKSGRDSQSGEEILNLLVPVSIPYSKTFWGVLISTPVKTVLASAYSLLWSQLIVFLICLLVMGVAVFMISRRISRRFTALTASLDQAENVVTAAIDQLSRAGQNLAQSATESAASIEETVASLEELTSMVKMNADNAKEAARLSSDSNQSAERGNTEMSALVGAMDEITDSSKKIAEINGVIDDLAFQTNLLALNASVEAARAGEHGKGFAVVADAVRTLAQKSATAAKDINSLINDSIEKVQRGSSKAESSNTNLKEIVDSVRKVSHLNGEISSASDEQSTGIQQISKAMNSLDQAIQTNAASAEEISATVQEILNQAHVMKTVVTEMNTVVHGS</sequence>
<gene>
    <name evidence="7" type="ORF">B9G79_06760</name>
</gene>
<evidence type="ECO:0000256" key="3">
    <source>
        <dbReference type="PROSITE-ProRule" id="PRU00284"/>
    </source>
</evidence>
<dbReference type="InterPro" id="IPR004089">
    <property type="entry name" value="MCPsignal_dom"/>
</dbReference>
<dbReference type="AlphaFoldDB" id="A0A1Z3N797"/>
<feature type="domain" description="T-SNARE coiled-coil homology" evidence="6">
    <location>
        <begin position="514"/>
        <end position="576"/>
    </location>
</feature>
<dbReference type="GO" id="GO:0004888">
    <property type="term" value="F:transmembrane signaling receptor activity"/>
    <property type="evidence" value="ECO:0007669"/>
    <property type="project" value="TreeGrafter"/>
</dbReference>
<dbReference type="CDD" id="cd12913">
    <property type="entry name" value="PDC1_MCP_like"/>
    <property type="match status" value="1"/>
</dbReference>
<reference evidence="7 8" key="1">
    <citation type="submission" date="2017-04" db="EMBL/GenBank/DDBJ databases">
        <title>Whole genome sequence of Bdellovibrio bacteriovorus strain SSB218315.</title>
        <authorList>
            <person name="Oyedara O."/>
            <person name="Rodriguez-Perez M.A."/>
        </authorList>
    </citation>
    <scope>NUCLEOTIDE SEQUENCE [LARGE SCALE GENOMIC DNA]</scope>
    <source>
        <strain evidence="7 8">SSB218315</strain>
    </source>
</reference>
<protein>
    <submittedName>
        <fullName evidence="7">Chemotaxis protein</fullName>
    </submittedName>
</protein>
<feature type="transmembrane region" description="Helical" evidence="4">
    <location>
        <begin position="12"/>
        <end position="31"/>
    </location>
</feature>
<dbReference type="PANTHER" id="PTHR43531">
    <property type="entry name" value="PROTEIN ICFG"/>
    <property type="match status" value="1"/>
</dbReference>
<dbReference type="Gene3D" id="3.30.450.20">
    <property type="entry name" value="PAS domain"/>
    <property type="match status" value="2"/>
</dbReference>